<evidence type="ECO:0000313" key="1">
    <source>
        <dbReference type="EMBL" id="BBF81210.1"/>
    </source>
</evidence>
<name>A0A3G9G1N2_9CAUL</name>
<reference evidence="2" key="1">
    <citation type="journal article" date="2017" name="Biotechnol. Biofuels">
        <title>Evaluation of environmental bacterial communities as a factor affecting the growth of duckweed Lemna minor.</title>
        <authorList>
            <person name="Ishizawa H."/>
            <person name="Kuroda M."/>
            <person name="Morikawa M."/>
            <person name="Ike M."/>
        </authorList>
    </citation>
    <scope>NUCLEOTIDE SEQUENCE [LARGE SCALE GENOMIC DNA]</scope>
    <source>
        <strain evidence="2">M6</strain>
    </source>
</reference>
<accession>A0A3G9G1N2</accession>
<dbReference type="EMBL" id="AP018827">
    <property type="protein sequence ID" value="BBF81210.1"/>
    <property type="molecule type" value="Genomic_DNA"/>
</dbReference>
<dbReference type="AlphaFoldDB" id="A0A3G9G1N2"/>
<gene>
    <name evidence="1" type="ORF">EM6_1807</name>
</gene>
<dbReference type="Proteomes" id="UP000278756">
    <property type="component" value="Chromosome 1"/>
</dbReference>
<evidence type="ECO:0000313" key="2">
    <source>
        <dbReference type="Proteomes" id="UP000278756"/>
    </source>
</evidence>
<proteinExistence type="predicted"/>
<sequence>MGEGAPVVEASRLGAFQTAIGAAALPVFVTCCRKDSL</sequence>
<organism evidence="1 2">
    <name type="scientific">Asticcacaulis excentricus</name>
    <dbReference type="NCBI Taxonomy" id="78587"/>
    <lineage>
        <taxon>Bacteria</taxon>
        <taxon>Pseudomonadati</taxon>
        <taxon>Pseudomonadota</taxon>
        <taxon>Alphaproteobacteria</taxon>
        <taxon>Caulobacterales</taxon>
        <taxon>Caulobacteraceae</taxon>
        <taxon>Asticcacaulis</taxon>
    </lineage>
</organism>
<reference evidence="2" key="2">
    <citation type="journal article" date="2017" name="Plant Physiol. Biochem.">
        <title>Differential oxidative and antioxidative response of duckweed Lemna minor toward plant growth promoting/inhibiting bacteria.</title>
        <authorList>
            <person name="Ishizawa H."/>
            <person name="Kuroda M."/>
            <person name="Morikawa M."/>
            <person name="Ike M."/>
        </authorList>
    </citation>
    <scope>NUCLEOTIDE SEQUENCE [LARGE SCALE GENOMIC DNA]</scope>
    <source>
        <strain evidence="2">M6</strain>
    </source>
</reference>
<protein>
    <submittedName>
        <fullName evidence="1">Uncharacterized protein</fullName>
    </submittedName>
</protein>